<dbReference type="AlphaFoldDB" id="A0A409YA31"/>
<dbReference type="Proteomes" id="UP000284842">
    <property type="component" value="Unassembled WGS sequence"/>
</dbReference>
<feature type="compositionally biased region" description="Gly residues" evidence="1">
    <location>
        <begin position="118"/>
        <end position="128"/>
    </location>
</feature>
<proteinExistence type="predicted"/>
<feature type="region of interest" description="Disordered" evidence="1">
    <location>
        <begin position="66"/>
        <end position="155"/>
    </location>
</feature>
<accession>A0A409YA31</accession>
<organism evidence="2 3">
    <name type="scientific">Panaeolus cyanescens</name>
    <dbReference type="NCBI Taxonomy" id="181874"/>
    <lineage>
        <taxon>Eukaryota</taxon>
        <taxon>Fungi</taxon>
        <taxon>Dikarya</taxon>
        <taxon>Basidiomycota</taxon>
        <taxon>Agaricomycotina</taxon>
        <taxon>Agaricomycetes</taxon>
        <taxon>Agaricomycetidae</taxon>
        <taxon>Agaricales</taxon>
        <taxon>Agaricineae</taxon>
        <taxon>Galeropsidaceae</taxon>
        <taxon>Panaeolus</taxon>
    </lineage>
</organism>
<name>A0A409YA31_9AGAR</name>
<evidence type="ECO:0000256" key="1">
    <source>
        <dbReference type="SAM" id="MobiDB-lite"/>
    </source>
</evidence>
<comment type="caution">
    <text evidence="2">The sequence shown here is derived from an EMBL/GenBank/DDBJ whole genome shotgun (WGS) entry which is preliminary data.</text>
</comment>
<dbReference type="InParanoid" id="A0A409YA31"/>
<dbReference type="EMBL" id="NHTK01001343">
    <property type="protein sequence ID" value="PPQ99864.1"/>
    <property type="molecule type" value="Genomic_DNA"/>
</dbReference>
<gene>
    <name evidence="2" type="ORF">CVT24_009615</name>
</gene>
<feature type="compositionally biased region" description="Polar residues" evidence="1">
    <location>
        <begin position="100"/>
        <end position="109"/>
    </location>
</feature>
<evidence type="ECO:0000313" key="3">
    <source>
        <dbReference type="Proteomes" id="UP000284842"/>
    </source>
</evidence>
<evidence type="ECO:0000313" key="2">
    <source>
        <dbReference type="EMBL" id="PPQ99864.1"/>
    </source>
</evidence>
<reference evidence="2 3" key="1">
    <citation type="journal article" date="2018" name="Evol. Lett.">
        <title>Horizontal gene cluster transfer increased hallucinogenic mushroom diversity.</title>
        <authorList>
            <person name="Reynolds H.T."/>
            <person name="Vijayakumar V."/>
            <person name="Gluck-Thaler E."/>
            <person name="Korotkin H.B."/>
            <person name="Matheny P.B."/>
            <person name="Slot J.C."/>
        </authorList>
    </citation>
    <scope>NUCLEOTIDE SEQUENCE [LARGE SCALE GENOMIC DNA]</scope>
    <source>
        <strain evidence="2 3">2629</strain>
    </source>
</reference>
<protein>
    <submittedName>
        <fullName evidence="2">Uncharacterized protein</fullName>
    </submittedName>
</protein>
<keyword evidence="3" id="KW-1185">Reference proteome</keyword>
<sequence>MTVGFHGCELSKSALINRLIIPCASEQGKTAGNQCQGRAITTRGRYGAQIADFSAEIFMNAPNEYDDAELNDVPSTAIRPASKGKRRPDRGSYVGEGVGNLSSLPATETNFDRESGDEGGITDGGQGEGKVEAEEEDYGWLTGGENTEGEEDDED</sequence>